<evidence type="ECO:0000313" key="3">
    <source>
        <dbReference type="Proteomes" id="UP000265020"/>
    </source>
</evidence>
<feature type="transmembrane region" description="Helical" evidence="1">
    <location>
        <begin position="17"/>
        <end position="38"/>
    </location>
</feature>
<dbReference type="InterPro" id="IPR031431">
    <property type="entry name" value="PARM1"/>
</dbReference>
<keyword evidence="1" id="KW-0812">Transmembrane</keyword>
<name>A0A3Q2CZW0_CYPVA</name>
<dbReference type="PANTHER" id="PTHR35453:SF1">
    <property type="entry name" value="PROSTATE ANDROGEN-REGULATED MUCIN-LIKE PROTEIN 1"/>
    <property type="match status" value="1"/>
</dbReference>
<dbReference type="Ensembl" id="ENSCVAT00000018690.1">
    <property type="protein sequence ID" value="ENSCVAP00000011543.1"/>
    <property type="gene ID" value="ENSCVAG00000013827.1"/>
</dbReference>
<keyword evidence="1" id="KW-0472">Membrane</keyword>
<protein>
    <submittedName>
        <fullName evidence="2">Uncharacterized protein</fullName>
    </submittedName>
</protein>
<dbReference type="GeneTree" id="ENSGT01120000271965"/>
<dbReference type="GO" id="GO:0005770">
    <property type="term" value="C:late endosome"/>
    <property type="evidence" value="ECO:0007669"/>
    <property type="project" value="TreeGrafter"/>
</dbReference>
<keyword evidence="1" id="KW-1133">Transmembrane helix</keyword>
<dbReference type="GO" id="GO:0005769">
    <property type="term" value="C:early endosome"/>
    <property type="evidence" value="ECO:0007669"/>
    <property type="project" value="TreeGrafter"/>
</dbReference>
<proteinExistence type="predicted"/>
<reference evidence="2" key="1">
    <citation type="submission" date="2025-08" db="UniProtKB">
        <authorList>
            <consortium name="Ensembl"/>
        </authorList>
    </citation>
    <scope>IDENTIFICATION</scope>
</reference>
<dbReference type="PANTHER" id="PTHR35453">
    <property type="entry name" value="PROSTATE ANDROGEN-REGULATED MUCIN-LIKE PROTEIN 1"/>
    <property type="match status" value="1"/>
</dbReference>
<dbReference type="Proteomes" id="UP000265020">
    <property type="component" value="Unassembled WGS sequence"/>
</dbReference>
<dbReference type="AlphaFoldDB" id="A0A3Q2CZW0"/>
<keyword evidence="3" id="KW-1185">Reference proteome</keyword>
<dbReference type="GO" id="GO:0005794">
    <property type="term" value="C:Golgi apparatus"/>
    <property type="evidence" value="ECO:0007669"/>
    <property type="project" value="TreeGrafter"/>
</dbReference>
<reference evidence="2" key="2">
    <citation type="submission" date="2025-09" db="UniProtKB">
        <authorList>
            <consortium name="Ensembl"/>
        </authorList>
    </citation>
    <scope>IDENTIFICATION</scope>
</reference>
<dbReference type="STRING" id="28743.ENSCVAP00000011543"/>
<dbReference type="Pfam" id="PF17061">
    <property type="entry name" value="PARM"/>
    <property type="match status" value="1"/>
</dbReference>
<evidence type="ECO:0000313" key="2">
    <source>
        <dbReference type="Ensembl" id="ENSCVAP00000011543.1"/>
    </source>
</evidence>
<organism evidence="2 3">
    <name type="scientific">Cyprinodon variegatus</name>
    <name type="common">Sheepshead minnow</name>
    <dbReference type="NCBI Taxonomy" id="28743"/>
    <lineage>
        <taxon>Eukaryota</taxon>
        <taxon>Metazoa</taxon>
        <taxon>Chordata</taxon>
        <taxon>Craniata</taxon>
        <taxon>Vertebrata</taxon>
        <taxon>Euteleostomi</taxon>
        <taxon>Actinopterygii</taxon>
        <taxon>Neopterygii</taxon>
        <taxon>Teleostei</taxon>
        <taxon>Neoteleostei</taxon>
        <taxon>Acanthomorphata</taxon>
        <taxon>Ovalentaria</taxon>
        <taxon>Atherinomorphae</taxon>
        <taxon>Cyprinodontiformes</taxon>
        <taxon>Cyprinodontidae</taxon>
        <taxon>Cyprinodon</taxon>
    </lineage>
</organism>
<sequence>QTELSCRLSLLSSSGSVAVIVCMFLLVVVLVLGGLYHYKRTSYGPLMESFDHGSIGNFPNPMYDP</sequence>
<accession>A0A3Q2CZW0</accession>
<evidence type="ECO:0000256" key="1">
    <source>
        <dbReference type="SAM" id="Phobius"/>
    </source>
</evidence>
<dbReference type="GO" id="GO:0005886">
    <property type="term" value="C:plasma membrane"/>
    <property type="evidence" value="ECO:0007669"/>
    <property type="project" value="TreeGrafter"/>
</dbReference>